<evidence type="ECO:0000313" key="2">
    <source>
        <dbReference type="EMBL" id="KQB41568.1"/>
    </source>
</evidence>
<organism evidence="2 3">
    <name type="scientific">Flavobacterium aquidurense</name>
    <dbReference type="NCBI Taxonomy" id="362413"/>
    <lineage>
        <taxon>Bacteria</taxon>
        <taxon>Pseudomonadati</taxon>
        <taxon>Bacteroidota</taxon>
        <taxon>Flavobacteriia</taxon>
        <taxon>Flavobacteriales</taxon>
        <taxon>Flavobacteriaceae</taxon>
        <taxon>Flavobacterium</taxon>
    </lineage>
</organism>
<dbReference type="SUPFAM" id="SSF53448">
    <property type="entry name" value="Nucleotide-diphospho-sugar transferases"/>
    <property type="match status" value="1"/>
</dbReference>
<dbReference type="PANTHER" id="PTHR22916">
    <property type="entry name" value="GLYCOSYLTRANSFERASE"/>
    <property type="match status" value="1"/>
</dbReference>
<dbReference type="Gene3D" id="3.90.550.10">
    <property type="entry name" value="Spore Coat Polysaccharide Biosynthesis Protein SpsA, Chain A"/>
    <property type="match status" value="1"/>
</dbReference>
<feature type="domain" description="Glycosyltransferase 2-like" evidence="1">
    <location>
        <begin position="9"/>
        <end position="121"/>
    </location>
</feature>
<dbReference type="RefSeq" id="WP_055093166.1">
    <property type="nucleotide sequence ID" value="NZ_JRLF01000007.1"/>
</dbReference>
<comment type="caution">
    <text evidence="2">The sequence shown here is derived from an EMBL/GenBank/DDBJ whole genome shotgun (WGS) entry which is preliminary data.</text>
</comment>
<dbReference type="STRING" id="362413.RC62_3913"/>
<accession>A0A0Q0W4L8</accession>
<dbReference type="OrthoDB" id="597270at2"/>
<dbReference type="InterPro" id="IPR029044">
    <property type="entry name" value="Nucleotide-diphossugar_trans"/>
</dbReference>
<dbReference type="Pfam" id="PF00535">
    <property type="entry name" value="Glycos_transf_2"/>
    <property type="match status" value="1"/>
</dbReference>
<reference evidence="2 3" key="1">
    <citation type="submission" date="2014-09" db="EMBL/GenBank/DDBJ databases">
        <title>Genome sequence of Flavobacterium aquidurense RC62.</title>
        <authorList>
            <person name="Kim J.F."/>
            <person name="Kwak M.-J."/>
        </authorList>
    </citation>
    <scope>NUCLEOTIDE SEQUENCE [LARGE SCALE GENOMIC DNA]</scope>
    <source>
        <strain evidence="2 3">RC62</strain>
    </source>
</reference>
<dbReference type="PANTHER" id="PTHR22916:SF3">
    <property type="entry name" value="UDP-GLCNAC:BETAGAL BETA-1,3-N-ACETYLGLUCOSAMINYLTRANSFERASE-LIKE PROTEIN 1"/>
    <property type="match status" value="1"/>
</dbReference>
<dbReference type="GO" id="GO:0016758">
    <property type="term" value="F:hexosyltransferase activity"/>
    <property type="evidence" value="ECO:0007669"/>
    <property type="project" value="UniProtKB-ARBA"/>
</dbReference>
<gene>
    <name evidence="2" type="ORF">RC62_3913</name>
</gene>
<evidence type="ECO:0000313" key="3">
    <source>
        <dbReference type="Proteomes" id="UP000050443"/>
    </source>
</evidence>
<name>A0A0Q0W4L8_9FLAO</name>
<dbReference type="EMBL" id="JRLF01000007">
    <property type="protein sequence ID" value="KQB41568.1"/>
    <property type="molecule type" value="Genomic_DNA"/>
</dbReference>
<evidence type="ECO:0000259" key="1">
    <source>
        <dbReference type="Pfam" id="PF00535"/>
    </source>
</evidence>
<sequence>MEQAAPLVSIIIPTFNREHLIKDTLESVLLQSYTNWECVIVDDGSTDNTVAVVKEFIKNDSRFSFYNLEHKGVSYARNYALSIVKGEFIQFLDSDDLLHENKIKDSLAVLEKDKFDPKIVISNFRMFRDTLQNSEAPFCKLTLAEFNFEKVLYDWDFEFNIPIHCGFFHKSNFENFKFQSELGAKEDWIMWLRIFKNNPEVIFIDLPLAYYRYHDKNMTKDFAHMKSNFFYSFPVLKTMLSEDEFETFLIFLIEKYYQQSRENRLELKKYKHSGSYKLGNKIKKILSKLHLLGFGKWILKKATK</sequence>
<dbReference type="Proteomes" id="UP000050443">
    <property type="component" value="Unassembled WGS sequence"/>
</dbReference>
<proteinExistence type="predicted"/>
<dbReference type="AlphaFoldDB" id="A0A0Q0W4L8"/>
<protein>
    <submittedName>
        <fullName evidence="2">Glycosyltransferase, group 2 family protein</fullName>
    </submittedName>
</protein>
<dbReference type="CDD" id="cd00761">
    <property type="entry name" value="Glyco_tranf_GTA_type"/>
    <property type="match status" value="1"/>
</dbReference>
<keyword evidence="2" id="KW-0808">Transferase</keyword>
<dbReference type="InterPro" id="IPR001173">
    <property type="entry name" value="Glyco_trans_2-like"/>
</dbReference>
<dbReference type="PATRIC" id="fig|362413.3.peg.3839"/>